<reference evidence="1 2" key="1">
    <citation type="journal article" date="2013" name="BMC Genomics">
        <title>Genome sequencing and comparative genomics of honey bee microsporidia, Nosema apis reveal novel insights into host-parasite interactions.</title>
        <authorList>
            <person name="Chen Yp."/>
            <person name="Pettis J.S."/>
            <person name="Zhao Y."/>
            <person name="Liu X."/>
            <person name="Tallon L.J."/>
            <person name="Sadzewicz L.D."/>
            <person name="Li R."/>
            <person name="Zheng H."/>
            <person name="Huang S."/>
            <person name="Zhang X."/>
            <person name="Hamilton M.C."/>
            <person name="Pernal S.F."/>
            <person name="Melathopoulos A.P."/>
            <person name="Yan X."/>
            <person name="Evans J.D."/>
        </authorList>
    </citation>
    <scope>NUCLEOTIDE SEQUENCE [LARGE SCALE GENOMIC DNA]</scope>
    <source>
        <strain evidence="1 2">BRL 01</strain>
    </source>
</reference>
<proteinExistence type="predicted"/>
<name>T0LB62_9MICR</name>
<gene>
    <name evidence="1" type="ORF">NAPIS_ORF00828</name>
</gene>
<evidence type="ECO:0000313" key="2">
    <source>
        <dbReference type="Proteomes" id="UP000053780"/>
    </source>
</evidence>
<dbReference type="HOGENOM" id="CLU_080496_0_0_1"/>
<organism evidence="1 2">
    <name type="scientific">Vairimorpha apis BRL 01</name>
    <dbReference type="NCBI Taxonomy" id="1037528"/>
    <lineage>
        <taxon>Eukaryota</taxon>
        <taxon>Fungi</taxon>
        <taxon>Fungi incertae sedis</taxon>
        <taxon>Microsporidia</taxon>
        <taxon>Nosematidae</taxon>
        <taxon>Vairimorpha</taxon>
    </lineage>
</organism>
<sequence>MMMIPKRKKNLKIDTSEHIEVIDETEINYNYVEDFTLPPIDTGMEAEEEKEVHLKQIIEQKSGVIPVPEIVEIENFRSKYKINDKFYKYTKDIKNEYYFTDIDNNLMKDLNITKNEYKTIISNIQQDNDNVHRTVNVHNDLFEKINHKFLIRDDKFLNKSYVCFRRRIIKPNRKNRRNEIQTKEKIGKLICELKIVEQMNNYSKIINNLDMEIVDLNIKISILINKLLKSGYDKKK</sequence>
<evidence type="ECO:0000313" key="1">
    <source>
        <dbReference type="EMBL" id="EQB61598.1"/>
    </source>
</evidence>
<dbReference type="Proteomes" id="UP000053780">
    <property type="component" value="Unassembled WGS sequence"/>
</dbReference>
<dbReference type="EMBL" id="KE647118">
    <property type="protein sequence ID" value="EQB61598.1"/>
    <property type="molecule type" value="Genomic_DNA"/>
</dbReference>
<dbReference type="OrthoDB" id="2192095at2759"/>
<keyword evidence="2" id="KW-1185">Reference proteome</keyword>
<dbReference type="VEuPathDB" id="MicrosporidiaDB:NAPIS_ORF00828"/>
<dbReference type="AlphaFoldDB" id="T0LB62"/>
<accession>T0LB62</accession>
<protein>
    <submittedName>
        <fullName evidence="1">Uncharacterized protein</fullName>
    </submittedName>
</protein>